<dbReference type="GeneID" id="100902286"/>
<name>A0AAJ6QYK1_9ACAR</name>
<organism evidence="4 5">
    <name type="scientific">Galendromus occidentalis</name>
    <name type="common">western predatory mite</name>
    <dbReference type="NCBI Taxonomy" id="34638"/>
    <lineage>
        <taxon>Eukaryota</taxon>
        <taxon>Metazoa</taxon>
        <taxon>Ecdysozoa</taxon>
        <taxon>Arthropoda</taxon>
        <taxon>Chelicerata</taxon>
        <taxon>Arachnida</taxon>
        <taxon>Acari</taxon>
        <taxon>Parasitiformes</taxon>
        <taxon>Mesostigmata</taxon>
        <taxon>Gamasina</taxon>
        <taxon>Phytoseioidea</taxon>
        <taxon>Phytoseiidae</taxon>
        <taxon>Typhlodrominae</taxon>
        <taxon>Galendromus</taxon>
    </lineage>
</organism>
<feature type="compositionally biased region" description="Polar residues" evidence="1">
    <location>
        <begin position="148"/>
        <end position="160"/>
    </location>
</feature>
<dbReference type="AlphaFoldDB" id="A0AAJ6QYK1"/>
<feature type="compositionally biased region" description="Polar residues" evidence="1">
    <location>
        <begin position="186"/>
        <end position="212"/>
    </location>
</feature>
<feature type="compositionally biased region" description="Polar residues" evidence="1">
    <location>
        <begin position="108"/>
        <end position="129"/>
    </location>
</feature>
<dbReference type="Proteomes" id="UP000694867">
    <property type="component" value="Unplaced"/>
</dbReference>
<keyword evidence="2" id="KW-1133">Transmembrane helix</keyword>
<feature type="region of interest" description="Disordered" evidence="1">
    <location>
        <begin position="107"/>
        <end position="251"/>
    </location>
</feature>
<evidence type="ECO:0000256" key="3">
    <source>
        <dbReference type="SAM" id="SignalP"/>
    </source>
</evidence>
<keyword evidence="2" id="KW-0812">Transmembrane</keyword>
<reference evidence="5" key="1">
    <citation type="submission" date="2025-08" db="UniProtKB">
        <authorList>
            <consortium name="RefSeq"/>
        </authorList>
    </citation>
    <scope>IDENTIFICATION</scope>
</reference>
<keyword evidence="2" id="KW-0472">Membrane</keyword>
<sequence length="388" mass="41382">MGPRDALVAGLVLVAHFGLSVCSEMSCAEQLSCLVPICHLDSICVSTKDIDETIMFTVTPENLNETIVDQVQRVLMASALESLEPGPGPEPTGTTSNQPETTRVVATGESNGSTVWVSDATSDPSSELTTRVAPIMSTVSIASDRKSTSSAERFTETGTETGADAKIWGPLKSTTRPESELGTAPQAESSSGSSPDVETEEAQQPITMTGATIRSMEAQRSTESRLETSAGAGAWTGQGSEPDGTSIDPTVDWEESMKNRDKIKIFFLRKSEKISATLRTAWNPISMVIYLGTDKVLRKAEIPLEGIQLRSQQAIDRDGLLKDLGIQIGVHQPKTSSKSGAVITLLIVALMVTVMIGLAIRLSPVARKYLIKDENATEAHEMGSVQSA</sequence>
<evidence type="ECO:0000313" key="4">
    <source>
        <dbReference type="Proteomes" id="UP000694867"/>
    </source>
</evidence>
<evidence type="ECO:0000256" key="1">
    <source>
        <dbReference type="SAM" id="MobiDB-lite"/>
    </source>
</evidence>
<keyword evidence="3" id="KW-0732">Signal</keyword>
<feature type="signal peptide" evidence="3">
    <location>
        <begin position="1"/>
        <end position="22"/>
    </location>
</feature>
<feature type="chain" id="PRO_5042476395" evidence="3">
    <location>
        <begin position="23"/>
        <end position="388"/>
    </location>
</feature>
<keyword evidence="4" id="KW-1185">Reference proteome</keyword>
<proteinExistence type="predicted"/>
<dbReference type="RefSeq" id="XP_003748093.1">
    <property type="nucleotide sequence ID" value="XM_003748045.1"/>
</dbReference>
<dbReference type="KEGG" id="goe:100902286"/>
<gene>
    <name evidence="5" type="primary">LOC100902286</name>
</gene>
<evidence type="ECO:0000256" key="2">
    <source>
        <dbReference type="SAM" id="Phobius"/>
    </source>
</evidence>
<feature type="transmembrane region" description="Helical" evidence="2">
    <location>
        <begin position="341"/>
        <end position="362"/>
    </location>
</feature>
<evidence type="ECO:0000313" key="5">
    <source>
        <dbReference type="RefSeq" id="XP_003748093.1"/>
    </source>
</evidence>
<accession>A0AAJ6QYK1</accession>
<protein>
    <submittedName>
        <fullName evidence="5">Uncharacterized protein LOC100902286</fullName>
    </submittedName>
</protein>